<dbReference type="EMBL" id="JAAAIL010001294">
    <property type="protein sequence ID" value="KAG0270847.1"/>
    <property type="molecule type" value="Genomic_DNA"/>
</dbReference>
<dbReference type="InterPro" id="IPR032675">
    <property type="entry name" value="LRR_dom_sf"/>
</dbReference>
<organism evidence="1 2">
    <name type="scientific">Linnemannia exigua</name>
    <dbReference type="NCBI Taxonomy" id="604196"/>
    <lineage>
        <taxon>Eukaryota</taxon>
        <taxon>Fungi</taxon>
        <taxon>Fungi incertae sedis</taxon>
        <taxon>Mucoromycota</taxon>
        <taxon>Mortierellomycotina</taxon>
        <taxon>Mortierellomycetes</taxon>
        <taxon>Mortierellales</taxon>
        <taxon>Mortierellaceae</taxon>
        <taxon>Linnemannia</taxon>
    </lineage>
</organism>
<evidence type="ECO:0000313" key="2">
    <source>
        <dbReference type="Proteomes" id="UP001194580"/>
    </source>
</evidence>
<dbReference type="PANTHER" id="PTHR16134:SF119">
    <property type="entry name" value="AT02038P-RELATED"/>
    <property type="match status" value="1"/>
</dbReference>
<dbReference type="Proteomes" id="UP001194580">
    <property type="component" value="Unassembled WGS sequence"/>
</dbReference>
<protein>
    <recommendedName>
        <fullName evidence="3">F-box domain-containing protein</fullName>
    </recommendedName>
</protein>
<evidence type="ECO:0008006" key="3">
    <source>
        <dbReference type="Google" id="ProtNLM"/>
    </source>
</evidence>
<gene>
    <name evidence="1" type="ORF">BGZ95_001433</name>
</gene>
<proteinExistence type="predicted"/>
<accession>A0AAD4D903</accession>
<reference evidence="1" key="1">
    <citation type="journal article" date="2020" name="Fungal Divers.">
        <title>Resolving the Mortierellaceae phylogeny through synthesis of multi-gene phylogenetics and phylogenomics.</title>
        <authorList>
            <person name="Vandepol N."/>
            <person name="Liber J."/>
            <person name="Desiro A."/>
            <person name="Na H."/>
            <person name="Kennedy M."/>
            <person name="Barry K."/>
            <person name="Grigoriev I.V."/>
            <person name="Miller A.N."/>
            <person name="O'Donnell K."/>
            <person name="Stajich J.E."/>
            <person name="Bonito G."/>
        </authorList>
    </citation>
    <scope>NUCLEOTIDE SEQUENCE</scope>
    <source>
        <strain evidence="1">NRRL 28262</strain>
    </source>
</reference>
<evidence type="ECO:0000313" key="1">
    <source>
        <dbReference type="EMBL" id="KAG0270847.1"/>
    </source>
</evidence>
<keyword evidence="2" id="KW-1185">Reference proteome</keyword>
<dbReference type="PANTHER" id="PTHR16134">
    <property type="entry name" value="F-BOX/TPR REPEAT PROTEIN POF3"/>
    <property type="match status" value="1"/>
</dbReference>
<dbReference type="AlphaFoldDB" id="A0AAD4D903"/>
<name>A0AAD4D903_9FUNG</name>
<dbReference type="Gene3D" id="3.80.10.10">
    <property type="entry name" value="Ribonuclease Inhibitor"/>
    <property type="match status" value="2"/>
</dbReference>
<dbReference type="SUPFAM" id="SSF52047">
    <property type="entry name" value="RNI-like"/>
    <property type="match status" value="1"/>
</dbReference>
<comment type="caution">
    <text evidence="1">The sequence shown here is derived from an EMBL/GenBank/DDBJ whole genome shotgun (WGS) entry which is preliminary data.</text>
</comment>
<sequence>MARNPKSPLTRASETSDCLSNLPASWIMHNNPGLETIELSAFVCSDSIASRTFIRTISGLQQLKRLTIHQVPDVVLDSTFAFKLFKCAPPNLESFIMNFYMYTSPFIANPFRELAQLDDSDSHLPLVERDGPLLQLKELRMPYNDNFYTGEQFNRILQSCPALERLVILQHLADGNGVMLADSVKNHCPLIRHWSIIAPMLVVHARPRDQETVFNTLNSLPTHQVETLSWQGYRDDQFVNYDPPLTAKDCLLRFADTLCHLRLIDAIIVRSSTICTILTRCTQLKSLTIRDFDAQRNFISILDAVTEPWGCTKIESLEIGVEAATTAVRPELHKWALWGAFARQIGRLTELRSLSIRSLLQKPGDASRTLYTYQTLPGLLALDARADVDLVATAANPPFNITAQGTYPANPADADIDVQRTGFLIHLAGLSKLQHLRGSFHMNLHSFTDQEANWIRTQWPRFEMLEFLPEDFFSREGYDEDAVPPAIMRFQDEMGYRVHAFPIEADRIWCVDSLSALKTYERPLPIATSVLYWTMSNTSPADKTSTPASEAFFRITEMRDAVSNQMSLSSLLTFRLVDKAFKTITARYLWNYINFRDAIGDSYRQTNPDRFLASAASVTAINENRSLVKTLSIPADFCWIYFEATIGALRTSVPWSHVPARKPDYVPIALLPFRDLTVFKWELDFTCNVKYHPFEMTATLPLIADEPTPAMMSSLPAIWVIANNPKLVSVTLSGFSCEDRVVARHLIRVLSNMPVLKGLSLWVSFNEEIPLAFTTTLFRCLPASLETLHLVYAMRDPEVVTFAESPVLGDPDTSFPTLAARQGPLSSLVNLRLPVFNDGYSTETIVQFLEQCPGLTSLMLPQSMRADQNPSTGEMLASKIQELCPLVRHISVLSPFGRIPKDRQSVIATLNVLNPVHVHTLVWESFYDVAGQETLASIFPGLNRFASTLTNLRLFRIDNLASATVSSILSGCEALKTMVLRGSTPSKYAVTLEDATAAHWVCSKLEILEMAIGLATDGSDRNLAPGNPRWPMFGSLARKIGALTHLKSLTLKATCPYSQTVRDRYPDYHIPGFLILDPNVSSSSPEADDIDKQGFLSILDGLTDLQELMGSFRHRTHQSFSAAEADWTKVHWIKLKTIEFYPCPERQNDESSNAPEVIRQLKFDKGLRICAFPEIDEDEE</sequence>